<reference evidence="11 12" key="1">
    <citation type="submission" date="2020-04" db="EMBL/GenBank/DDBJ databases">
        <title>MicrobeNet Type strains.</title>
        <authorList>
            <person name="Nicholson A.C."/>
        </authorList>
    </citation>
    <scope>NUCLEOTIDE SEQUENCE [LARGE SCALE GENOMIC DNA]</scope>
    <source>
        <strain evidence="11 12">ATCC BAA-788</strain>
    </source>
</reference>
<evidence type="ECO:0000256" key="3">
    <source>
        <dbReference type="ARBA" id="ARBA00022475"/>
    </source>
</evidence>
<dbReference type="Proteomes" id="UP000581206">
    <property type="component" value="Unassembled WGS sequence"/>
</dbReference>
<gene>
    <name evidence="11" type="ORF">HGA03_17370</name>
</gene>
<dbReference type="InterPro" id="IPR001750">
    <property type="entry name" value="ND/Mrp_TM"/>
</dbReference>
<keyword evidence="3" id="KW-1003">Cell membrane</keyword>
<feature type="domain" description="NADH:quinone oxidoreductase/Mrp antiporter transmembrane" evidence="10">
    <location>
        <begin position="145"/>
        <end position="369"/>
    </location>
</feature>
<feature type="transmembrane region" description="Helical" evidence="9">
    <location>
        <begin position="379"/>
        <end position="400"/>
    </location>
</feature>
<proteinExistence type="inferred from homology"/>
<evidence type="ECO:0000256" key="4">
    <source>
        <dbReference type="ARBA" id="ARBA00022692"/>
    </source>
</evidence>
<feature type="transmembrane region" description="Helical" evidence="9">
    <location>
        <begin position="128"/>
        <end position="145"/>
    </location>
</feature>
<feature type="transmembrane region" description="Helical" evidence="9">
    <location>
        <begin position="180"/>
        <end position="200"/>
    </location>
</feature>
<dbReference type="PANTHER" id="PTHR42703:SF1">
    <property type="entry name" value="NA(+)_H(+) ANTIPORTER SUBUNIT D1"/>
    <property type="match status" value="1"/>
</dbReference>
<comment type="similarity">
    <text evidence="2">Belongs to the CPA3 antiporters (TC 2.A.63) subunit D family.</text>
</comment>
<dbReference type="EMBL" id="JAAXOX010000015">
    <property type="protein sequence ID" value="NKY24433.1"/>
    <property type="molecule type" value="Genomic_DNA"/>
</dbReference>
<organism evidence="11 12">
    <name type="scientific">Cellulomonas denverensis</name>
    <dbReference type="NCBI Taxonomy" id="264297"/>
    <lineage>
        <taxon>Bacteria</taxon>
        <taxon>Bacillati</taxon>
        <taxon>Actinomycetota</taxon>
        <taxon>Actinomycetes</taxon>
        <taxon>Micrococcales</taxon>
        <taxon>Cellulomonadaceae</taxon>
        <taxon>Cellulomonas</taxon>
    </lineage>
</organism>
<protein>
    <submittedName>
        <fullName evidence="11">Formate hydrogenlyase</fullName>
    </submittedName>
</protein>
<dbReference type="GO" id="GO:0005886">
    <property type="term" value="C:plasma membrane"/>
    <property type="evidence" value="ECO:0007669"/>
    <property type="project" value="UniProtKB-SubCell"/>
</dbReference>
<feature type="transmembrane region" description="Helical" evidence="9">
    <location>
        <begin position="493"/>
        <end position="515"/>
    </location>
</feature>
<evidence type="ECO:0000256" key="2">
    <source>
        <dbReference type="ARBA" id="ARBA00005346"/>
    </source>
</evidence>
<evidence type="ECO:0000256" key="6">
    <source>
        <dbReference type="ARBA" id="ARBA00023136"/>
    </source>
</evidence>
<accession>A0A7X6KYF2</accession>
<feature type="transmembrane region" description="Helical" evidence="9">
    <location>
        <begin position="284"/>
        <end position="306"/>
    </location>
</feature>
<keyword evidence="11" id="KW-0456">Lyase</keyword>
<dbReference type="RefSeq" id="WP_168631552.1">
    <property type="nucleotide sequence ID" value="NZ_BONL01000021.1"/>
</dbReference>
<dbReference type="AlphaFoldDB" id="A0A7X6KYF2"/>
<dbReference type="InterPro" id="IPR050586">
    <property type="entry name" value="CPA3_Na-H_Antiporter_D"/>
</dbReference>
<dbReference type="Pfam" id="PF00361">
    <property type="entry name" value="Proton_antipo_M"/>
    <property type="match status" value="1"/>
</dbReference>
<name>A0A7X6KYF2_9CELL</name>
<evidence type="ECO:0000256" key="9">
    <source>
        <dbReference type="SAM" id="Phobius"/>
    </source>
</evidence>
<dbReference type="PANTHER" id="PTHR42703">
    <property type="entry name" value="NADH DEHYDROGENASE"/>
    <property type="match status" value="1"/>
</dbReference>
<feature type="transmembrane region" description="Helical" evidence="9">
    <location>
        <begin position="347"/>
        <end position="367"/>
    </location>
</feature>
<sequence length="541" mass="55125">MLLLLVVALPAALAVVLLGAARSQGRGGPHTGPARPGGPVPGPEQPGAHVPGLITTAPGGGGAQTVGRLIAPLAPAAPLPAMALAVTGAGFAPGAGSMTRPLLLVAALICTATLVTTTRLRTTRGDRLSALVLLCFATHGLLLLATDLAQLLVACVGTTLAVTALIRTGPSAASARAARVYLVVTGAGDLAVAGALVLILRSGGWRLSEVPQVVAGSPQLVPIVCLLLLGFGVRACVFPVHGWLPLVESRSSVPVGAVLSGMVVSTGLIGWIRLLPLGETALPGWGSALVAFALTGSFLVVLPALLDPDPEISLGYSTVSQLGFVTVLIGAALAVPELAEACVLSAVVYAVHHAMAKGGLILAVSIWERHGASRLRWWVLGGSAMLALAVVGAPLGSGAVAKYAAKRTLSEAPFVVDVVAALPFISTGSTLLLIWAGLTLRRHLRPGTVGADLELLAWSGFCLGGTVLAWVLVARWVPVLSVPSLDLVTLWQATWPVLLGLGLAGLGMLSVRTGLAGRLPRGRRLPRGDLMALLERALHRR</sequence>
<comment type="caution">
    <text evidence="11">The sequence shown here is derived from an EMBL/GenBank/DDBJ whole genome shotgun (WGS) entry which is preliminary data.</text>
</comment>
<keyword evidence="12" id="KW-1185">Reference proteome</keyword>
<evidence type="ECO:0000256" key="1">
    <source>
        <dbReference type="ARBA" id="ARBA00004651"/>
    </source>
</evidence>
<evidence type="ECO:0000256" key="7">
    <source>
        <dbReference type="RuleBase" id="RU000320"/>
    </source>
</evidence>
<evidence type="ECO:0000259" key="10">
    <source>
        <dbReference type="Pfam" id="PF00361"/>
    </source>
</evidence>
<feature type="transmembrane region" description="Helical" evidence="9">
    <location>
        <begin position="220"/>
        <end position="240"/>
    </location>
</feature>
<evidence type="ECO:0000313" key="11">
    <source>
        <dbReference type="EMBL" id="NKY24433.1"/>
    </source>
</evidence>
<feature type="region of interest" description="Disordered" evidence="8">
    <location>
        <begin position="24"/>
        <end position="54"/>
    </location>
</feature>
<keyword evidence="6 9" id="KW-0472">Membrane</keyword>
<feature type="transmembrane region" description="Helical" evidence="9">
    <location>
        <begin position="313"/>
        <end position="335"/>
    </location>
</feature>
<feature type="transmembrane region" description="Helical" evidence="9">
    <location>
        <begin position="151"/>
        <end position="168"/>
    </location>
</feature>
<keyword evidence="4 7" id="KW-0812">Transmembrane</keyword>
<dbReference type="GO" id="GO:0016829">
    <property type="term" value="F:lyase activity"/>
    <property type="evidence" value="ECO:0007669"/>
    <property type="project" value="UniProtKB-KW"/>
</dbReference>
<feature type="transmembrane region" description="Helical" evidence="9">
    <location>
        <begin position="252"/>
        <end position="272"/>
    </location>
</feature>
<comment type="subcellular location">
    <subcellularLocation>
        <location evidence="1">Cell membrane</location>
        <topology evidence="1">Multi-pass membrane protein</topology>
    </subcellularLocation>
    <subcellularLocation>
        <location evidence="7">Membrane</location>
        <topology evidence="7">Multi-pass membrane protein</topology>
    </subcellularLocation>
</comment>
<feature type="transmembrane region" description="Helical" evidence="9">
    <location>
        <begin position="455"/>
        <end position="473"/>
    </location>
</feature>
<evidence type="ECO:0000256" key="8">
    <source>
        <dbReference type="SAM" id="MobiDB-lite"/>
    </source>
</evidence>
<evidence type="ECO:0000256" key="5">
    <source>
        <dbReference type="ARBA" id="ARBA00022989"/>
    </source>
</evidence>
<keyword evidence="5 9" id="KW-1133">Transmembrane helix</keyword>
<feature type="transmembrane region" description="Helical" evidence="9">
    <location>
        <begin position="98"/>
        <end position="116"/>
    </location>
</feature>
<evidence type="ECO:0000313" key="12">
    <source>
        <dbReference type="Proteomes" id="UP000581206"/>
    </source>
</evidence>
<feature type="transmembrane region" description="Helical" evidence="9">
    <location>
        <begin position="412"/>
        <end position="435"/>
    </location>
</feature>